<comment type="caution">
    <text evidence="4">The sequence shown here is derived from an EMBL/GenBank/DDBJ whole genome shotgun (WGS) entry which is preliminary data.</text>
</comment>
<gene>
    <name evidence="4" type="ORF">UU29_C0016G0010</name>
</gene>
<reference evidence="4 5" key="1">
    <citation type="journal article" date="2015" name="Nature">
        <title>rRNA introns, odd ribosomes, and small enigmatic genomes across a large radiation of phyla.</title>
        <authorList>
            <person name="Brown C.T."/>
            <person name="Hug L.A."/>
            <person name="Thomas B.C."/>
            <person name="Sharon I."/>
            <person name="Castelle C.J."/>
            <person name="Singh A."/>
            <person name="Wilkins M.J."/>
            <person name="Williams K.H."/>
            <person name="Banfield J.F."/>
        </authorList>
    </citation>
    <scope>NUCLEOTIDE SEQUENCE [LARGE SCALE GENOMIC DNA]</scope>
</reference>
<dbReference type="PROSITE" id="PS50110">
    <property type="entry name" value="RESPONSE_REGULATORY"/>
    <property type="match status" value="1"/>
</dbReference>
<proteinExistence type="predicted"/>
<dbReference type="SUPFAM" id="SSF52172">
    <property type="entry name" value="CheY-like"/>
    <property type="match status" value="1"/>
</dbReference>
<dbReference type="InterPro" id="IPR001789">
    <property type="entry name" value="Sig_transdc_resp-reg_receiver"/>
</dbReference>
<accession>A0A0G0TZH4</accession>
<dbReference type="EMBL" id="LCAB01000016">
    <property type="protein sequence ID" value="KKR82299.1"/>
    <property type="molecule type" value="Genomic_DNA"/>
</dbReference>
<dbReference type="Pfam" id="PF00072">
    <property type="entry name" value="Response_reg"/>
    <property type="match status" value="1"/>
</dbReference>
<sequence>MNNQTKKKILVAEDDQFYIRLYQKRLAEEGFEVIVAKNGEEVLKKLASQSVDLVILDIIMPVKDGFETLKEMKADNKLRDIPVLVISNLGQEEDVKIALELGAVDYYVKANIPIYQMVDLVKKYAR</sequence>
<dbReference type="Proteomes" id="UP000034601">
    <property type="component" value="Unassembled WGS sequence"/>
</dbReference>
<evidence type="ECO:0000256" key="2">
    <source>
        <dbReference type="PROSITE-ProRule" id="PRU00169"/>
    </source>
</evidence>
<dbReference type="Gene3D" id="3.40.50.2300">
    <property type="match status" value="1"/>
</dbReference>
<keyword evidence="1 2" id="KW-0597">Phosphoprotein</keyword>
<evidence type="ECO:0000313" key="5">
    <source>
        <dbReference type="Proteomes" id="UP000034601"/>
    </source>
</evidence>
<dbReference type="InterPro" id="IPR050595">
    <property type="entry name" value="Bact_response_regulator"/>
</dbReference>
<protein>
    <submittedName>
        <fullName evidence="4">Two component transcriptional regulator, winged helix family</fullName>
    </submittedName>
</protein>
<evidence type="ECO:0000313" key="4">
    <source>
        <dbReference type="EMBL" id="KKR82299.1"/>
    </source>
</evidence>
<organism evidence="4 5">
    <name type="scientific">Candidatus Daviesbacteria bacterium GW2011_GWA2_40_9</name>
    <dbReference type="NCBI Taxonomy" id="1618424"/>
    <lineage>
        <taxon>Bacteria</taxon>
        <taxon>Candidatus Daviesiibacteriota</taxon>
    </lineage>
</organism>
<evidence type="ECO:0000259" key="3">
    <source>
        <dbReference type="PROSITE" id="PS50110"/>
    </source>
</evidence>
<dbReference type="SMART" id="SM00448">
    <property type="entry name" value="REC"/>
    <property type="match status" value="1"/>
</dbReference>
<dbReference type="InterPro" id="IPR011006">
    <property type="entry name" value="CheY-like_superfamily"/>
</dbReference>
<dbReference type="PANTHER" id="PTHR44591">
    <property type="entry name" value="STRESS RESPONSE REGULATOR PROTEIN 1"/>
    <property type="match status" value="1"/>
</dbReference>
<evidence type="ECO:0000256" key="1">
    <source>
        <dbReference type="ARBA" id="ARBA00022553"/>
    </source>
</evidence>
<feature type="domain" description="Response regulatory" evidence="3">
    <location>
        <begin position="8"/>
        <end position="124"/>
    </location>
</feature>
<dbReference type="GO" id="GO:0000160">
    <property type="term" value="P:phosphorelay signal transduction system"/>
    <property type="evidence" value="ECO:0007669"/>
    <property type="project" value="InterPro"/>
</dbReference>
<dbReference type="PANTHER" id="PTHR44591:SF3">
    <property type="entry name" value="RESPONSE REGULATORY DOMAIN-CONTAINING PROTEIN"/>
    <property type="match status" value="1"/>
</dbReference>
<name>A0A0G0TZH4_9BACT</name>
<dbReference type="CDD" id="cd17574">
    <property type="entry name" value="REC_OmpR"/>
    <property type="match status" value="1"/>
</dbReference>
<dbReference type="AlphaFoldDB" id="A0A0G0TZH4"/>
<feature type="modified residue" description="4-aspartylphosphate" evidence="2">
    <location>
        <position position="57"/>
    </location>
</feature>